<feature type="transmembrane region" description="Helical" evidence="8">
    <location>
        <begin position="349"/>
        <end position="374"/>
    </location>
</feature>
<evidence type="ECO:0000256" key="2">
    <source>
        <dbReference type="ARBA" id="ARBA00022448"/>
    </source>
</evidence>
<reference evidence="9 10" key="1">
    <citation type="submission" date="2016-01" db="EMBL/GenBank/DDBJ databases">
        <title>Genome sequence of Clostridium neopropionicum X4, DSM-3847.</title>
        <authorList>
            <person name="Poehlein A."/>
            <person name="Beck M.H."/>
            <person name="Bengelsdorf F.R."/>
            <person name="Daniel R."/>
            <person name="Duerre P."/>
        </authorList>
    </citation>
    <scope>NUCLEOTIDE SEQUENCE [LARGE SCALE GENOMIC DNA]</scope>
    <source>
        <strain evidence="9 10">DSM-3847</strain>
    </source>
</reference>
<keyword evidence="5 8" id="KW-1133">Transmembrane helix</keyword>
<gene>
    <name evidence="9" type="primary">ntpJ</name>
    <name evidence="9" type="ORF">CLNEO_05410</name>
</gene>
<organism evidence="9 10">
    <name type="scientific">Anaerotignum neopropionicum</name>
    <dbReference type="NCBI Taxonomy" id="36847"/>
    <lineage>
        <taxon>Bacteria</taxon>
        <taxon>Bacillati</taxon>
        <taxon>Bacillota</taxon>
        <taxon>Clostridia</taxon>
        <taxon>Lachnospirales</taxon>
        <taxon>Anaerotignaceae</taxon>
        <taxon>Anaerotignum</taxon>
    </lineage>
</organism>
<evidence type="ECO:0000256" key="4">
    <source>
        <dbReference type="ARBA" id="ARBA00022692"/>
    </source>
</evidence>
<evidence type="ECO:0000313" key="9">
    <source>
        <dbReference type="EMBL" id="KXL54435.1"/>
    </source>
</evidence>
<dbReference type="PANTHER" id="PTHR32024:SF1">
    <property type="entry name" value="KTR SYSTEM POTASSIUM UPTAKE PROTEIN B"/>
    <property type="match status" value="1"/>
</dbReference>
<feature type="transmembrane region" description="Helical" evidence="8">
    <location>
        <begin position="45"/>
        <end position="64"/>
    </location>
</feature>
<keyword evidence="10" id="KW-1185">Reference proteome</keyword>
<accession>A0A136WIV5</accession>
<proteinExistence type="predicted"/>
<dbReference type="InterPro" id="IPR003445">
    <property type="entry name" value="Cat_transpt"/>
</dbReference>
<evidence type="ECO:0000256" key="7">
    <source>
        <dbReference type="ARBA" id="ARBA00023136"/>
    </source>
</evidence>
<keyword evidence="3" id="KW-1003">Cell membrane</keyword>
<dbReference type="EMBL" id="LRVM01000001">
    <property type="protein sequence ID" value="KXL54435.1"/>
    <property type="molecule type" value="Genomic_DNA"/>
</dbReference>
<evidence type="ECO:0000256" key="5">
    <source>
        <dbReference type="ARBA" id="ARBA00022989"/>
    </source>
</evidence>
<feature type="transmembrane region" description="Helical" evidence="8">
    <location>
        <begin position="234"/>
        <end position="253"/>
    </location>
</feature>
<evidence type="ECO:0000256" key="3">
    <source>
        <dbReference type="ARBA" id="ARBA00022475"/>
    </source>
</evidence>
<feature type="transmembrane region" description="Helical" evidence="8">
    <location>
        <begin position="12"/>
        <end position="33"/>
    </location>
</feature>
<evidence type="ECO:0000256" key="8">
    <source>
        <dbReference type="SAM" id="Phobius"/>
    </source>
</evidence>
<evidence type="ECO:0000256" key="6">
    <source>
        <dbReference type="ARBA" id="ARBA00023065"/>
    </source>
</evidence>
<dbReference type="OrthoDB" id="9810952at2"/>
<evidence type="ECO:0000256" key="1">
    <source>
        <dbReference type="ARBA" id="ARBA00004651"/>
    </source>
</evidence>
<feature type="transmembrane region" description="Helical" evidence="8">
    <location>
        <begin position="160"/>
        <end position="179"/>
    </location>
</feature>
<dbReference type="RefSeq" id="WP_066084005.1">
    <property type="nucleotide sequence ID" value="NZ_LRVM01000001.1"/>
</dbReference>
<keyword evidence="4 8" id="KW-0812">Transmembrane</keyword>
<keyword evidence="2" id="KW-0813">Transport</keyword>
<feature type="transmembrane region" description="Helical" evidence="8">
    <location>
        <begin position="410"/>
        <end position="430"/>
    </location>
</feature>
<dbReference type="PANTHER" id="PTHR32024">
    <property type="entry name" value="TRK SYSTEM POTASSIUM UPTAKE PROTEIN TRKG-RELATED"/>
    <property type="match status" value="1"/>
</dbReference>
<keyword evidence="7 8" id="KW-0472">Membrane</keyword>
<dbReference type="AlphaFoldDB" id="A0A136WIV5"/>
<dbReference type="Pfam" id="PF02386">
    <property type="entry name" value="TrkH"/>
    <property type="match status" value="1"/>
</dbReference>
<protein>
    <submittedName>
        <fullName evidence="9">Potassium/sodium uptake protein NtpJ</fullName>
    </submittedName>
</protein>
<feature type="transmembrane region" description="Helical" evidence="8">
    <location>
        <begin position="191"/>
        <end position="214"/>
    </location>
</feature>
<dbReference type="Proteomes" id="UP000070539">
    <property type="component" value="Unassembled WGS sequence"/>
</dbReference>
<keyword evidence="6" id="KW-0406">Ion transport</keyword>
<dbReference type="GO" id="GO:0008324">
    <property type="term" value="F:monoatomic cation transmembrane transporter activity"/>
    <property type="evidence" value="ECO:0007669"/>
    <property type="project" value="InterPro"/>
</dbReference>
<dbReference type="GO" id="GO:0030001">
    <property type="term" value="P:metal ion transport"/>
    <property type="evidence" value="ECO:0007669"/>
    <property type="project" value="UniProtKB-ARBA"/>
</dbReference>
<dbReference type="PATRIC" id="fig|36847.3.peg.671"/>
<feature type="transmembrane region" description="Helical" evidence="8">
    <location>
        <begin position="300"/>
        <end position="329"/>
    </location>
</feature>
<dbReference type="STRING" id="36847.CLNEO_05410"/>
<evidence type="ECO:0000313" key="10">
    <source>
        <dbReference type="Proteomes" id="UP000070539"/>
    </source>
</evidence>
<comment type="subcellular location">
    <subcellularLocation>
        <location evidence="1">Cell membrane</location>
        <topology evidence="1">Multi-pass membrane protein</topology>
    </subcellularLocation>
</comment>
<feature type="transmembrane region" description="Helical" evidence="8">
    <location>
        <begin position="76"/>
        <end position="100"/>
    </location>
</feature>
<dbReference type="GO" id="GO:0005886">
    <property type="term" value="C:plasma membrane"/>
    <property type="evidence" value="ECO:0007669"/>
    <property type="project" value="UniProtKB-SubCell"/>
</dbReference>
<name>A0A136WIV5_9FIRM</name>
<comment type="caution">
    <text evidence="9">The sequence shown here is derived from an EMBL/GenBank/DDBJ whole genome shotgun (WGS) entry which is preliminary data.</text>
</comment>
<sequence length="448" mass="48035">MKKVGSGRLRLSNLQIVAIGYFCVCMIGTILLLLPISAVKGNTTLLQAIFTAVSACCVTGLVLVDTSTHWTLFGQLVIMILIQIGGLGFMTIGMRFMLLVRRRISLREREVMVESINAYQLGGIIRLTQEIVTGTLIVEGIGAALLAIRFIPEFGLTKGLFYSVFHAVSAFCNAGFDLMGIKEPFCSLVPYANDFLINFTVMALIIIGGIGFFIWEDLYKHGLQWKRYYLHTKVVLATTGILIFGGALLFFIFERSATGAEMPMKERMVSALFQSVTCRTAGFNTIDTGSMSEGSKLLSILLMFIGGSPGSTAGGIKTTTCAAFVLYMISGVRREGSATVFGRSLMPDALGRAISIFTINLGVVLIGALILCALQPFSGIDAMFEVFSAMGTVGLSTGITRQLTAASAGVITLVMFLGRVGSVSLASALLEKKAKPPVTLPTEKIIIG</sequence>